<feature type="transmembrane region" description="Helical" evidence="7">
    <location>
        <begin position="144"/>
        <end position="164"/>
    </location>
</feature>
<organism evidence="9 10">
    <name type="scientific">Enhygromyxa salina</name>
    <dbReference type="NCBI Taxonomy" id="215803"/>
    <lineage>
        <taxon>Bacteria</taxon>
        <taxon>Pseudomonadati</taxon>
        <taxon>Myxococcota</taxon>
        <taxon>Polyangia</taxon>
        <taxon>Nannocystales</taxon>
        <taxon>Nannocystaceae</taxon>
        <taxon>Enhygromyxa</taxon>
    </lineage>
</organism>
<keyword evidence="3 7" id="KW-0812">Transmembrane</keyword>
<accession>A0A0C2D2I7</accession>
<evidence type="ECO:0000256" key="3">
    <source>
        <dbReference type="ARBA" id="ARBA00022692"/>
    </source>
</evidence>
<proteinExistence type="inferred from homology"/>
<keyword evidence="2" id="KW-1003">Cell membrane</keyword>
<dbReference type="Pfam" id="PF01618">
    <property type="entry name" value="MotA_ExbB"/>
    <property type="match status" value="1"/>
</dbReference>
<name>A0A0C2D2I7_9BACT</name>
<keyword evidence="5 7" id="KW-0472">Membrane</keyword>
<evidence type="ECO:0000256" key="2">
    <source>
        <dbReference type="ARBA" id="ARBA00022475"/>
    </source>
</evidence>
<dbReference type="Proteomes" id="UP000031599">
    <property type="component" value="Unassembled WGS sequence"/>
</dbReference>
<feature type="transmembrane region" description="Helical" evidence="7">
    <location>
        <begin position="105"/>
        <end position="124"/>
    </location>
</feature>
<evidence type="ECO:0000256" key="6">
    <source>
        <dbReference type="RuleBase" id="RU004057"/>
    </source>
</evidence>
<feature type="transmembrane region" description="Helical" evidence="7">
    <location>
        <begin position="12"/>
        <end position="29"/>
    </location>
</feature>
<dbReference type="GO" id="GO:0005886">
    <property type="term" value="C:plasma membrane"/>
    <property type="evidence" value="ECO:0007669"/>
    <property type="project" value="UniProtKB-SubCell"/>
</dbReference>
<feature type="domain" description="MotA/TolQ/ExbB proton channel" evidence="8">
    <location>
        <begin position="87"/>
        <end position="170"/>
    </location>
</feature>
<sequence length="191" mass="20685">MGISTLFDPLSVLVLIAVLGMTGTSALWFRQGQQAFDQVVGALGILRRVAAQLAADHPIRKRLEAAPVVDLSFEEITRLMSGDTSEPAARAIVRLNERIGWIERFAQFAVHLGILGTVFALVSSDPTDLVGFRARLPTALGTTFWGLIGALMLSAVAGTCESLIERARLHVRMALLEGLEQRPEQVAKPLD</sequence>
<dbReference type="EMBL" id="JMCC02000023">
    <property type="protein sequence ID" value="KIG17491.1"/>
    <property type="molecule type" value="Genomic_DNA"/>
</dbReference>
<keyword evidence="4 7" id="KW-1133">Transmembrane helix</keyword>
<dbReference type="GO" id="GO:0015031">
    <property type="term" value="P:protein transport"/>
    <property type="evidence" value="ECO:0007669"/>
    <property type="project" value="UniProtKB-KW"/>
</dbReference>
<evidence type="ECO:0000256" key="4">
    <source>
        <dbReference type="ARBA" id="ARBA00022989"/>
    </source>
</evidence>
<evidence type="ECO:0000256" key="5">
    <source>
        <dbReference type="ARBA" id="ARBA00023136"/>
    </source>
</evidence>
<comment type="similarity">
    <text evidence="6">Belongs to the exbB/tolQ family.</text>
</comment>
<keyword evidence="6" id="KW-0653">Protein transport</keyword>
<dbReference type="InterPro" id="IPR002898">
    <property type="entry name" value="MotA_ExbB_proton_chnl"/>
</dbReference>
<evidence type="ECO:0000256" key="7">
    <source>
        <dbReference type="SAM" id="Phobius"/>
    </source>
</evidence>
<reference evidence="9 10" key="1">
    <citation type="submission" date="2014-12" db="EMBL/GenBank/DDBJ databases">
        <title>Genome assembly of Enhygromyxa salina DSM 15201.</title>
        <authorList>
            <person name="Sharma G."/>
            <person name="Subramanian S."/>
        </authorList>
    </citation>
    <scope>NUCLEOTIDE SEQUENCE [LARGE SCALE GENOMIC DNA]</scope>
    <source>
        <strain evidence="9 10">DSM 15201</strain>
    </source>
</reference>
<evidence type="ECO:0000259" key="8">
    <source>
        <dbReference type="Pfam" id="PF01618"/>
    </source>
</evidence>
<evidence type="ECO:0000313" key="10">
    <source>
        <dbReference type="Proteomes" id="UP000031599"/>
    </source>
</evidence>
<protein>
    <recommendedName>
        <fullName evidence="8">MotA/TolQ/ExbB proton channel domain-containing protein</fullName>
    </recommendedName>
</protein>
<evidence type="ECO:0000256" key="1">
    <source>
        <dbReference type="ARBA" id="ARBA00004651"/>
    </source>
</evidence>
<dbReference type="RefSeq" id="WP_052548278.1">
    <property type="nucleotide sequence ID" value="NZ_JMCC02000023.1"/>
</dbReference>
<comment type="subcellular location">
    <subcellularLocation>
        <location evidence="1">Cell membrane</location>
        <topology evidence="1">Multi-pass membrane protein</topology>
    </subcellularLocation>
    <subcellularLocation>
        <location evidence="6">Membrane</location>
        <topology evidence="6">Multi-pass membrane protein</topology>
    </subcellularLocation>
</comment>
<evidence type="ECO:0000313" key="9">
    <source>
        <dbReference type="EMBL" id="KIG17491.1"/>
    </source>
</evidence>
<comment type="caution">
    <text evidence="9">The sequence shown here is derived from an EMBL/GenBank/DDBJ whole genome shotgun (WGS) entry which is preliminary data.</text>
</comment>
<keyword evidence="6" id="KW-0813">Transport</keyword>
<dbReference type="AlphaFoldDB" id="A0A0C2D2I7"/>
<gene>
    <name evidence="9" type="ORF">DB30_03192</name>
</gene>